<dbReference type="Proteomes" id="UP001152803">
    <property type="component" value="Unassembled WGS sequence"/>
</dbReference>
<sequence length="144" mass="15193">MTSDQDTKAAEPQVQQVQDAKDSPSLLVWAVARSCRKTLPENASAPAQALGLSLGCAAPGRDQVEHGEESESETAVSLASLRLRSTALSLGGCGRRRFLTRPSARGANRTCLRIYSGSVAMARFDQSRPAGLASCLLETSVSLC</sequence>
<evidence type="ECO:0000256" key="1">
    <source>
        <dbReference type="SAM" id="MobiDB-lite"/>
    </source>
</evidence>
<reference evidence="2" key="1">
    <citation type="journal article" date="2023" name="Science">
        <title>Genome structures resolve the early diversification of teleost fishes.</title>
        <authorList>
            <person name="Parey E."/>
            <person name="Louis A."/>
            <person name="Montfort J."/>
            <person name="Bouchez O."/>
            <person name="Roques C."/>
            <person name="Iampietro C."/>
            <person name="Lluch J."/>
            <person name="Castinel A."/>
            <person name="Donnadieu C."/>
            <person name="Desvignes T."/>
            <person name="Floi Bucao C."/>
            <person name="Jouanno E."/>
            <person name="Wen M."/>
            <person name="Mejri S."/>
            <person name="Dirks R."/>
            <person name="Jansen H."/>
            <person name="Henkel C."/>
            <person name="Chen W.J."/>
            <person name="Zahm M."/>
            <person name="Cabau C."/>
            <person name="Klopp C."/>
            <person name="Thompson A.W."/>
            <person name="Robinson-Rechavi M."/>
            <person name="Braasch I."/>
            <person name="Lecointre G."/>
            <person name="Bobe J."/>
            <person name="Postlethwait J.H."/>
            <person name="Berthelot C."/>
            <person name="Roest Crollius H."/>
            <person name="Guiguen Y."/>
        </authorList>
    </citation>
    <scope>NUCLEOTIDE SEQUENCE</scope>
    <source>
        <strain evidence="2">Concon-B</strain>
    </source>
</reference>
<comment type="caution">
    <text evidence="2">The sequence shown here is derived from an EMBL/GenBank/DDBJ whole genome shotgun (WGS) entry which is preliminary data.</text>
</comment>
<feature type="region of interest" description="Disordered" evidence="1">
    <location>
        <begin position="1"/>
        <end position="22"/>
    </location>
</feature>
<name>A0A9Q1DF19_CONCO</name>
<keyword evidence="3" id="KW-1185">Reference proteome</keyword>
<evidence type="ECO:0000313" key="2">
    <source>
        <dbReference type="EMBL" id="KAJ8268603.1"/>
    </source>
</evidence>
<organism evidence="2 3">
    <name type="scientific">Conger conger</name>
    <name type="common">Conger eel</name>
    <name type="synonym">Muraena conger</name>
    <dbReference type="NCBI Taxonomy" id="82655"/>
    <lineage>
        <taxon>Eukaryota</taxon>
        <taxon>Metazoa</taxon>
        <taxon>Chordata</taxon>
        <taxon>Craniata</taxon>
        <taxon>Vertebrata</taxon>
        <taxon>Euteleostomi</taxon>
        <taxon>Actinopterygii</taxon>
        <taxon>Neopterygii</taxon>
        <taxon>Teleostei</taxon>
        <taxon>Anguilliformes</taxon>
        <taxon>Congridae</taxon>
        <taxon>Conger</taxon>
    </lineage>
</organism>
<dbReference type="AlphaFoldDB" id="A0A9Q1DF19"/>
<dbReference type="EMBL" id="JAFJMO010000009">
    <property type="protein sequence ID" value="KAJ8268603.1"/>
    <property type="molecule type" value="Genomic_DNA"/>
</dbReference>
<proteinExistence type="predicted"/>
<accession>A0A9Q1DF19</accession>
<gene>
    <name evidence="2" type="ORF">COCON_G00137750</name>
</gene>
<evidence type="ECO:0000313" key="3">
    <source>
        <dbReference type="Proteomes" id="UP001152803"/>
    </source>
</evidence>
<protein>
    <submittedName>
        <fullName evidence="2">Uncharacterized protein</fullName>
    </submittedName>
</protein>